<dbReference type="RefSeq" id="WP_015495415.1">
    <property type="nucleotide sequence ID" value="NC_020908.1"/>
</dbReference>
<gene>
    <name evidence="2" type="ORF">OA238_c22440</name>
</gene>
<dbReference type="InterPro" id="IPR011330">
    <property type="entry name" value="Glyco_hydro/deAcase_b/a-brl"/>
</dbReference>
<dbReference type="Gene3D" id="3.20.20.370">
    <property type="entry name" value="Glycoside hydrolase/deacetylase"/>
    <property type="match status" value="1"/>
</dbReference>
<dbReference type="GO" id="GO:0005975">
    <property type="term" value="P:carbohydrate metabolic process"/>
    <property type="evidence" value="ECO:0007669"/>
    <property type="project" value="InterPro"/>
</dbReference>
<accession>M9RRA8</accession>
<dbReference type="Pfam" id="PF04748">
    <property type="entry name" value="Polysacc_deac_2"/>
    <property type="match status" value="1"/>
</dbReference>
<sequence length="495" mass="50907">MRGMIGGILTGGLVSALGLGAASIMSELPAGLTPPAPPLIDAPIAEPVAVDADETSNLTTPVGSLSIQEPQAPDLPDGEAAIVEPGAPQPSAPEAQAPRADTDPLDEPEVLSIEGVMTAPNASEAVILLAQPVDPVLPNPQSLAPQTPVNEADLTILTTPAQPTVVVEPEVDESEIIADDPAVSDVAVPPSEDTFVVDLGAAPEGIEDAPTDQPADEVLASGTQSEDAPAIPRLQLQGGENTLLAERATGVTVRRPTGDAVAAPEETETTAQINALLDFAATSGDDGSKPLMSIVLIDDGSMSAAAAALAGLAFPVTIALDPLQENASALMARYRDDGFEVAVLAKLPEGAVPSDVEITFESVFSTLPETIAVLDIGNGGLQTHRAVTDQVMNVLASQGRGFVTMSQGLNMAVRAAEQAGVPAAVVYTDLDDDDQDARVVRRFVDQAAFRTRQESGVVLVGRMRPDTISALILWGSTSQDDQIAIVPLSAVLRAQ</sequence>
<dbReference type="eggNOG" id="COG2861">
    <property type="taxonomic scope" value="Bacteria"/>
</dbReference>
<name>M9RRA8_9RHOB</name>
<dbReference type="SUPFAM" id="SSF88713">
    <property type="entry name" value="Glycoside hydrolase/deacetylase"/>
    <property type="match status" value="1"/>
</dbReference>
<proteinExistence type="predicted"/>
<feature type="region of interest" description="Disordered" evidence="1">
    <location>
        <begin position="56"/>
        <end position="106"/>
    </location>
</feature>
<dbReference type="HOGENOM" id="CLU_023987_0_0_5"/>
<organism evidence="2 3">
    <name type="scientific">Octadecabacter arcticus 238</name>
    <dbReference type="NCBI Taxonomy" id="391616"/>
    <lineage>
        <taxon>Bacteria</taxon>
        <taxon>Pseudomonadati</taxon>
        <taxon>Pseudomonadota</taxon>
        <taxon>Alphaproteobacteria</taxon>
        <taxon>Rhodobacterales</taxon>
        <taxon>Roseobacteraceae</taxon>
        <taxon>Octadecabacter</taxon>
    </lineage>
</organism>
<reference evidence="2 3" key="1">
    <citation type="journal article" date="2013" name="PLoS ONE">
        <title>Poles Apart: Arctic and Antarctic Octadecabacter strains Share High Genome Plasticity and a New Type of Xanthorhodopsin.</title>
        <authorList>
            <person name="Vollmers J."/>
            <person name="Voget S."/>
            <person name="Dietrich S."/>
            <person name="Gollnow K."/>
            <person name="Smits M."/>
            <person name="Meyer K."/>
            <person name="Brinkhoff T."/>
            <person name="Simon M."/>
            <person name="Daniel R."/>
        </authorList>
    </citation>
    <scope>NUCLEOTIDE SEQUENCE [LARGE SCALE GENOMIC DNA]</scope>
    <source>
        <strain evidence="2 3">238</strain>
    </source>
</reference>
<evidence type="ECO:0000256" key="1">
    <source>
        <dbReference type="SAM" id="MobiDB-lite"/>
    </source>
</evidence>
<keyword evidence="3" id="KW-1185">Reference proteome</keyword>
<dbReference type="Proteomes" id="UP000004688">
    <property type="component" value="Chromosome"/>
</dbReference>
<dbReference type="OrthoDB" id="7658418at2"/>
<protein>
    <submittedName>
        <fullName evidence="2">Divergent polysaccharide deacetylase-like protein</fullName>
    </submittedName>
</protein>
<dbReference type="InterPro" id="IPR006837">
    <property type="entry name" value="Divergent_DAC"/>
</dbReference>
<evidence type="ECO:0000313" key="2">
    <source>
        <dbReference type="EMBL" id="AGI72320.1"/>
    </source>
</evidence>
<evidence type="ECO:0000313" key="3">
    <source>
        <dbReference type="Proteomes" id="UP000004688"/>
    </source>
</evidence>
<dbReference type="KEGG" id="oar:OA238_c22440"/>
<dbReference type="STRING" id="391616.OA238_c22440"/>
<dbReference type="AlphaFoldDB" id="M9RRA8"/>
<feature type="compositionally biased region" description="Polar residues" evidence="1">
    <location>
        <begin position="56"/>
        <end position="69"/>
    </location>
</feature>
<dbReference type="EMBL" id="CP003742">
    <property type="protein sequence ID" value="AGI72320.1"/>
    <property type="molecule type" value="Genomic_DNA"/>
</dbReference>